<proteinExistence type="predicted"/>
<reference evidence="1" key="1">
    <citation type="journal article" date="2019" name="MBio">
        <title>Virus Genomes from Deep Sea Sediments Expand the Ocean Megavirome and Support Independent Origins of Viral Gigantism.</title>
        <authorList>
            <person name="Backstrom D."/>
            <person name="Yutin N."/>
            <person name="Jorgensen S.L."/>
            <person name="Dharamshi J."/>
            <person name="Homa F."/>
            <person name="Zaremba-Niedwiedzka K."/>
            <person name="Spang A."/>
            <person name="Wolf Y.I."/>
            <person name="Koonin E.V."/>
            <person name="Ettema T.J."/>
        </authorList>
    </citation>
    <scope>NUCLEOTIDE SEQUENCE</scope>
</reference>
<dbReference type="EMBL" id="MK500567">
    <property type="protein sequence ID" value="QBK92026.1"/>
    <property type="molecule type" value="Genomic_DNA"/>
</dbReference>
<sequence>MAFNFSDALSVLNTKTEWTKYLADTTTHQETQAHSDYLTSVTAAADVAICTNYVNRILSHFNKSNMDTTDPMATTYPLNVSPISAGAQTNLDLAMTAKGYTIAKNGSMWTFS</sequence>
<accession>A0A481Z8V0</accession>
<organism evidence="1">
    <name type="scientific">Pithovirus LCPAC304</name>
    <dbReference type="NCBI Taxonomy" id="2506594"/>
    <lineage>
        <taxon>Viruses</taxon>
        <taxon>Pithoviruses</taxon>
    </lineage>
</organism>
<name>A0A481Z8V0_9VIRU</name>
<evidence type="ECO:0000313" key="1">
    <source>
        <dbReference type="EMBL" id="QBK92026.1"/>
    </source>
</evidence>
<gene>
    <name evidence="1" type="ORF">LCPAC304_03730</name>
</gene>
<protein>
    <submittedName>
        <fullName evidence="1">Uncharacterized protein</fullName>
    </submittedName>
</protein>